<evidence type="ECO:0000256" key="6">
    <source>
        <dbReference type="ARBA" id="ARBA00009320"/>
    </source>
</evidence>
<dbReference type="UniPathway" id="UPA00047">
    <property type="reaction ID" value="UER00058"/>
</dbReference>
<comment type="function">
    <text evidence="2 17">Acts on leucine, isoleucine and valine.</text>
</comment>
<evidence type="ECO:0000256" key="3">
    <source>
        <dbReference type="ARBA" id="ARBA00004824"/>
    </source>
</evidence>
<dbReference type="GO" id="GO:0052656">
    <property type="term" value="F:L-isoleucine-2-oxoglutarate transaminase activity"/>
    <property type="evidence" value="ECO:0007669"/>
    <property type="project" value="RHEA"/>
</dbReference>
<evidence type="ECO:0000256" key="2">
    <source>
        <dbReference type="ARBA" id="ARBA00003109"/>
    </source>
</evidence>
<organism evidence="18">
    <name type="scientific">Longilinea arvoryzae</name>
    <dbReference type="NCBI Taxonomy" id="360412"/>
    <lineage>
        <taxon>Bacteria</taxon>
        <taxon>Bacillati</taxon>
        <taxon>Chloroflexota</taxon>
        <taxon>Anaerolineae</taxon>
        <taxon>Anaerolineales</taxon>
        <taxon>Anaerolineaceae</taxon>
        <taxon>Longilinea</taxon>
    </lineage>
</organism>
<dbReference type="OrthoDB" id="9805628at2"/>
<keyword evidence="8 17" id="KW-0028">Amino-acid biosynthesis</keyword>
<proteinExistence type="inferred from homology"/>
<comment type="similarity">
    <text evidence="6 15">Belongs to the class-IV pyridoxal-phosphate-dependent aminotransferase family.</text>
</comment>
<dbReference type="InterPro" id="IPR018300">
    <property type="entry name" value="Aminotrans_IV_CS"/>
</dbReference>
<name>A0A0S7BBZ3_9CHLR</name>
<dbReference type="UniPathway" id="UPA00048">
    <property type="reaction ID" value="UER00073"/>
</dbReference>
<keyword evidence="11 17" id="KW-0100">Branched-chain amino acid biosynthesis</keyword>
<dbReference type="NCBIfam" id="NF005146">
    <property type="entry name" value="PRK06606.1"/>
    <property type="match status" value="1"/>
</dbReference>
<evidence type="ECO:0000256" key="17">
    <source>
        <dbReference type="RuleBase" id="RU364094"/>
    </source>
</evidence>
<dbReference type="InterPro" id="IPR043132">
    <property type="entry name" value="BCAT-like_C"/>
</dbReference>
<evidence type="ECO:0000256" key="7">
    <source>
        <dbReference type="ARBA" id="ARBA00022576"/>
    </source>
</evidence>
<dbReference type="Pfam" id="PF01063">
    <property type="entry name" value="Aminotran_4"/>
    <property type="match status" value="1"/>
</dbReference>
<dbReference type="GO" id="GO:0009099">
    <property type="term" value="P:L-valine biosynthetic process"/>
    <property type="evidence" value="ECO:0007669"/>
    <property type="project" value="UniProtKB-UniPathway"/>
</dbReference>
<dbReference type="AlphaFoldDB" id="A0A0S7BBZ3"/>
<dbReference type="GO" id="GO:0009098">
    <property type="term" value="P:L-leucine biosynthetic process"/>
    <property type="evidence" value="ECO:0007669"/>
    <property type="project" value="UniProtKB-UniPathway"/>
</dbReference>
<dbReference type="GO" id="GO:0052654">
    <property type="term" value="F:L-leucine-2-oxoglutarate transaminase activity"/>
    <property type="evidence" value="ECO:0007669"/>
    <property type="project" value="RHEA"/>
</dbReference>
<accession>A0A0S7BBZ3</accession>
<dbReference type="EMBL" id="DF967972">
    <property type="protein sequence ID" value="GAP12288.1"/>
    <property type="molecule type" value="Genomic_DNA"/>
</dbReference>
<keyword evidence="7 17" id="KW-0032">Aminotransferase</keyword>
<dbReference type="InterPro" id="IPR033939">
    <property type="entry name" value="BCAT_family"/>
</dbReference>
<keyword evidence="19" id="KW-1185">Reference proteome</keyword>
<dbReference type="InterPro" id="IPR005785">
    <property type="entry name" value="B_amino_transI"/>
</dbReference>
<evidence type="ECO:0000256" key="16">
    <source>
        <dbReference type="RuleBase" id="RU004516"/>
    </source>
</evidence>
<evidence type="ECO:0000256" key="14">
    <source>
        <dbReference type="ARBA" id="ARBA00049229"/>
    </source>
</evidence>
<evidence type="ECO:0000256" key="1">
    <source>
        <dbReference type="ARBA" id="ARBA00001933"/>
    </source>
</evidence>
<evidence type="ECO:0000313" key="18">
    <source>
        <dbReference type="EMBL" id="GAP12288.1"/>
    </source>
</evidence>
<evidence type="ECO:0000313" key="19">
    <source>
        <dbReference type="Proteomes" id="UP000055060"/>
    </source>
</evidence>
<dbReference type="InterPro" id="IPR036038">
    <property type="entry name" value="Aminotransferase-like"/>
</dbReference>
<dbReference type="UniPathway" id="UPA00049">
    <property type="reaction ID" value="UER00062"/>
</dbReference>
<reference evidence="18" key="1">
    <citation type="submission" date="2015-07" db="EMBL/GenBank/DDBJ databases">
        <title>Draft Genome Sequences of Anaerolinea thermolimosa IMO-1, Bellilinea caldifistulae GOMI-1, Leptolinea tardivitalis YMTK-2, Levilinea saccharolytica KIBI-1,Longilinea arvoryzae KOME-1, Previously Described as Members of the Anaerolineaceae (Chloroflexi).</title>
        <authorList>
            <person name="Sekiguchi Y."/>
            <person name="Ohashi A."/>
            <person name="Matsuura N."/>
            <person name="Tourlousse M.D."/>
        </authorList>
    </citation>
    <scope>NUCLEOTIDE SEQUENCE [LARGE SCALE GENOMIC DNA]</scope>
    <source>
        <strain evidence="18">KOME-1</strain>
    </source>
</reference>
<keyword evidence="9 17" id="KW-0808">Transferase</keyword>
<dbReference type="GO" id="GO:0009097">
    <property type="term" value="P:isoleucine biosynthetic process"/>
    <property type="evidence" value="ECO:0007669"/>
    <property type="project" value="UniProtKB-UniPathway"/>
</dbReference>
<dbReference type="Proteomes" id="UP000055060">
    <property type="component" value="Unassembled WGS sequence"/>
</dbReference>
<dbReference type="EC" id="2.6.1.42" evidence="17"/>
<evidence type="ECO:0000256" key="4">
    <source>
        <dbReference type="ARBA" id="ARBA00004931"/>
    </source>
</evidence>
<comment type="catalytic activity">
    <reaction evidence="13 17">
        <text>L-isoleucine + 2-oxoglutarate = (S)-3-methyl-2-oxopentanoate + L-glutamate</text>
        <dbReference type="Rhea" id="RHEA:24801"/>
        <dbReference type="ChEBI" id="CHEBI:16810"/>
        <dbReference type="ChEBI" id="CHEBI:29985"/>
        <dbReference type="ChEBI" id="CHEBI:35146"/>
        <dbReference type="ChEBI" id="CHEBI:58045"/>
        <dbReference type="EC" id="2.6.1.42"/>
    </reaction>
</comment>
<dbReference type="GO" id="GO:0052655">
    <property type="term" value="F:L-valine-2-oxoglutarate transaminase activity"/>
    <property type="evidence" value="ECO:0007669"/>
    <property type="project" value="RHEA"/>
</dbReference>
<comment type="catalytic activity">
    <reaction evidence="12 17">
        <text>L-valine + 2-oxoglutarate = 3-methyl-2-oxobutanoate + L-glutamate</text>
        <dbReference type="Rhea" id="RHEA:24813"/>
        <dbReference type="ChEBI" id="CHEBI:11851"/>
        <dbReference type="ChEBI" id="CHEBI:16810"/>
        <dbReference type="ChEBI" id="CHEBI:29985"/>
        <dbReference type="ChEBI" id="CHEBI:57762"/>
        <dbReference type="EC" id="2.6.1.42"/>
    </reaction>
</comment>
<dbReference type="CDD" id="cd01557">
    <property type="entry name" value="BCAT_beta_family"/>
    <property type="match status" value="1"/>
</dbReference>
<dbReference type="FunFam" id="3.20.10.10:FF:000002">
    <property type="entry name" value="D-alanine aminotransferase"/>
    <property type="match status" value="1"/>
</dbReference>
<evidence type="ECO:0000256" key="5">
    <source>
        <dbReference type="ARBA" id="ARBA00005072"/>
    </source>
</evidence>
<dbReference type="InterPro" id="IPR050571">
    <property type="entry name" value="Class-IV_PLP-Dep_Aminotrnsfr"/>
</dbReference>
<evidence type="ECO:0000256" key="8">
    <source>
        <dbReference type="ARBA" id="ARBA00022605"/>
    </source>
</evidence>
<evidence type="ECO:0000256" key="9">
    <source>
        <dbReference type="ARBA" id="ARBA00022679"/>
    </source>
</evidence>
<gene>
    <name evidence="17" type="primary">ilvE</name>
    <name evidence="18" type="ORF">LARV_00020</name>
</gene>
<evidence type="ECO:0000256" key="13">
    <source>
        <dbReference type="ARBA" id="ARBA00048798"/>
    </source>
</evidence>
<sequence>MSIADIRYIWMDGKLVEPQNATVPFLSTALHYGLSVFEGIRCYDTARGPAVFRLREHIHRLFDSAKVLGFRDIPYSESELCEAVKETVRANQMRYGYIRPLIYHDSPDFSFNLGGGSAHVGIAAWPWGAYLGEEAAEKGVRANVSSFLHHHVNVTMTKAKIGGNYVSSALAKTESIRLGFDEAIMLDPQGYVAECSGENLFLVRGKRILTPHSASILEGITRDTILTLCSDLGYTVVEEPVSRDQLYIADEVFFSGTAAELVAVTEIDFRTIGSGRMGTVTRQIQQSFGAVVRGEHPLSEGWLAYL</sequence>
<evidence type="ECO:0000256" key="12">
    <source>
        <dbReference type="ARBA" id="ARBA00048212"/>
    </source>
</evidence>
<protein>
    <recommendedName>
        <fullName evidence="17">Branched-chain-amino-acid aminotransferase</fullName>
        <shortName evidence="17">BCAT</shortName>
        <ecNumber evidence="17">2.6.1.42</ecNumber>
    </recommendedName>
</protein>
<comment type="cofactor">
    <cofactor evidence="1 16">
        <name>pyridoxal 5'-phosphate</name>
        <dbReference type="ChEBI" id="CHEBI:597326"/>
    </cofactor>
</comment>
<dbReference type="Gene3D" id="3.30.470.10">
    <property type="match status" value="1"/>
</dbReference>
<comment type="pathway">
    <text evidence="4 17">Amino-acid biosynthesis; L-valine biosynthesis; L-valine from pyruvate: step 4/4.</text>
</comment>
<evidence type="ECO:0000256" key="11">
    <source>
        <dbReference type="ARBA" id="ARBA00023304"/>
    </source>
</evidence>
<dbReference type="Gene3D" id="3.20.10.10">
    <property type="entry name" value="D-amino Acid Aminotransferase, subunit A, domain 2"/>
    <property type="match status" value="1"/>
</dbReference>
<dbReference type="STRING" id="360412.LARV_00020"/>
<evidence type="ECO:0000256" key="15">
    <source>
        <dbReference type="RuleBase" id="RU004106"/>
    </source>
</evidence>
<comment type="pathway">
    <text evidence="3 17">Amino-acid biosynthesis; L-isoleucine biosynthesis; L-isoleucine from 2-oxobutanoate: step 4/4.</text>
</comment>
<evidence type="ECO:0000256" key="10">
    <source>
        <dbReference type="ARBA" id="ARBA00022898"/>
    </source>
</evidence>
<comment type="catalytic activity">
    <reaction evidence="14 17">
        <text>L-leucine + 2-oxoglutarate = 4-methyl-2-oxopentanoate + L-glutamate</text>
        <dbReference type="Rhea" id="RHEA:18321"/>
        <dbReference type="ChEBI" id="CHEBI:16810"/>
        <dbReference type="ChEBI" id="CHEBI:17865"/>
        <dbReference type="ChEBI" id="CHEBI:29985"/>
        <dbReference type="ChEBI" id="CHEBI:57427"/>
        <dbReference type="EC" id="2.6.1.42"/>
    </reaction>
</comment>
<dbReference type="SUPFAM" id="SSF56752">
    <property type="entry name" value="D-aminoacid aminotransferase-like PLP-dependent enzymes"/>
    <property type="match status" value="1"/>
</dbReference>
<keyword evidence="10 16" id="KW-0663">Pyridoxal phosphate</keyword>
<dbReference type="PROSITE" id="PS00770">
    <property type="entry name" value="AA_TRANSFER_CLASS_4"/>
    <property type="match status" value="1"/>
</dbReference>
<dbReference type="InterPro" id="IPR001544">
    <property type="entry name" value="Aminotrans_IV"/>
</dbReference>
<dbReference type="InterPro" id="IPR043131">
    <property type="entry name" value="BCAT-like_N"/>
</dbReference>
<dbReference type="NCBIfam" id="TIGR01122">
    <property type="entry name" value="ilvE_I"/>
    <property type="match status" value="1"/>
</dbReference>
<comment type="pathway">
    <text evidence="5 17">Amino-acid biosynthesis; L-leucine biosynthesis; L-leucine from 3-methyl-2-oxobutanoate: step 4/4.</text>
</comment>
<dbReference type="RefSeq" id="WP_075071731.1">
    <property type="nucleotide sequence ID" value="NZ_DF967972.1"/>
</dbReference>
<dbReference type="PANTHER" id="PTHR42743">
    <property type="entry name" value="AMINO-ACID AMINOTRANSFERASE"/>
    <property type="match status" value="1"/>
</dbReference>
<dbReference type="PANTHER" id="PTHR42743:SF11">
    <property type="entry name" value="AMINODEOXYCHORISMATE LYASE"/>
    <property type="match status" value="1"/>
</dbReference>